<dbReference type="Pfam" id="PF13483">
    <property type="entry name" value="Lactamase_B_3"/>
    <property type="match status" value="1"/>
</dbReference>
<sequence>MDITLTDSKTFKIKTKLSSVLVSDIIKIDRPDGDQFVIDAAGEYEVSGISVIGLQVDKTIFYVVEAEGMRMAVAGKSDEKLSAENLSELGSIDIALIPTDMDAKIAVEIARQIDPWVIIPSGFNPTAFLKEMGTAAYEPVPKYSISKDKLPAELAVVILSSK</sequence>
<comment type="caution">
    <text evidence="1">The sequence shown here is derived from an EMBL/GenBank/DDBJ whole genome shotgun (WGS) entry which is preliminary data.</text>
</comment>
<evidence type="ECO:0008006" key="3">
    <source>
        <dbReference type="Google" id="ProtNLM"/>
    </source>
</evidence>
<dbReference type="STRING" id="1618356.UU93_C0002G0025"/>
<proteinExistence type="predicted"/>
<dbReference type="InterPro" id="IPR036866">
    <property type="entry name" value="RibonucZ/Hydroxyglut_hydro"/>
</dbReference>
<dbReference type="Gene3D" id="3.60.15.10">
    <property type="entry name" value="Ribonuclease Z/Hydroxyacylglutathione hydrolase-like"/>
    <property type="match status" value="1"/>
</dbReference>
<protein>
    <recommendedName>
        <fullName evidence="3">Zn-dependent hydrolase of the beta-lactamase fold-like protein</fullName>
    </recommendedName>
</protein>
<evidence type="ECO:0000313" key="1">
    <source>
        <dbReference type="EMBL" id="KKS33097.1"/>
    </source>
</evidence>
<evidence type="ECO:0000313" key="2">
    <source>
        <dbReference type="Proteomes" id="UP000034160"/>
    </source>
</evidence>
<dbReference type="AlphaFoldDB" id="A0A0G0Y8Q2"/>
<name>A0A0G0Y8Q2_9BACT</name>
<reference evidence="1 2" key="1">
    <citation type="journal article" date="2015" name="Nature">
        <title>rRNA introns, odd ribosomes, and small enigmatic genomes across a large radiation of phyla.</title>
        <authorList>
            <person name="Brown C.T."/>
            <person name="Hug L.A."/>
            <person name="Thomas B.C."/>
            <person name="Sharon I."/>
            <person name="Castelle C.J."/>
            <person name="Singh A."/>
            <person name="Wilkins M.J."/>
            <person name="Williams K.H."/>
            <person name="Banfield J.F."/>
        </authorList>
    </citation>
    <scope>NUCLEOTIDE SEQUENCE [LARGE SCALE GENOMIC DNA]</scope>
</reference>
<dbReference type="EMBL" id="LCCN01000002">
    <property type="protein sequence ID" value="KKS33097.1"/>
    <property type="molecule type" value="Genomic_DNA"/>
</dbReference>
<accession>A0A0G0Y8Q2</accession>
<dbReference type="Proteomes" id="UP000034160">
    <property type="component" value="Unassembled WGS sequence"/>
</dbReference>
<organism evidence="1 2">
    <name type="scientific">Candidatus Amesbacteria bacterium GW2011_GWA2_42_12</name>
    <dbReference type="NCBI Taxonomy" id="1618356"/>
    <lineage>
        <taxon>Bacteria</taxon>
        <taxon>Candidatus Amesiibacteriota</taxon>
    </lineage>
</organism>
<gene>
    <name evidence="1" type="ORF">UU93_C0002G0025</name>
</gene>